<protein>
    <recommendedName>
        <fullName evidence="16">UDP-N-acetylenolpyruvoylglucosamine reductase</fullName>
        <ecNumber evidence="16">1.3.1.98</ecNumber>
    </recommendedName>
    <alternativeName>
        <fullName evidence="16">UDP-N-acetylmuramate dehydrogenase</fullName>
    </alternativeName>
</protein>
<evidence type="ECO:0000256" key="3">
    <source>
        <dbReference type="ARBA" id="ARBA00004496"/>
    </source>
</evidence>
<name>A0A1J4V8Z9_9BACT</name>
<dbReference type="InterPro" id="IPR011601">
    <property type="entry name" value="MurB_C"/>
</dbReference>
<evidence type="ECO:0000256" key="15">
    <source>
        <dbReference type="ARBA" id="ARBA00048914"/>
    </source>
</evidence>
<evidence type="ECO:0000256" key="7">
    <source>
        <dbReference type="ARBA" id="ARBA00022630"/>
    </source>
</evidence>
<dbReference type="PANTHER" id="PTHR21071">
    <property type="entry name" value="UDP-N-ACETYLENOLPYRUVOYLGLUCOSAMINE REDUCTASE"/>
    <property type="match status" value="1"/>
</dbReference>
<dbReference type="SUPFAM" id="SSF56194">
    <property type="entry name" value="Uridine diphospho-N-Acetylenolpyruvylglucosamine reductase, MurB, C-terminal domain"/>
    <property type="match status" value="1"/>
</dbReference>
<dbReference type="Proteomes" id="UP000181992">
    <property type="component" value="Unassembled WGS sequence"/>
</dbReference>
<keyword evidence="6 16" id="KW-0132">Cell division</keyword>
<dbReference type="NCBIfam" id="NF010478">
    <property type="entry name" value="PRK13903.1"/>
    <property type="match status" value="1"/>
</dbReference>
<evidence type="ECO:0000313" key="19">
    <source>
        <dbReference type="Proteomes" id="UP000181992"/>
    </source>
</evidence>
<dbReference type="NCBIfam" id="TIGR00179">
    <property type="entry name" value="murB"/>
    <property type="match status" value="1"/>
</dbReference>
<dbReference type="EC" id="1.3.1.98" evidence="16"/>
<dbReference type="Gene3D" id="3.30.465.10">
    <property type="match status" value="1"/>
</dbReference>
<evidence type="ECO:0000256" key="9">
    <source>
        <dbReference type="ARBA" id="ARBA00022857"/>
    </source>
</evidence>
<dbReference type="UniPathway" id="UPA00219"/>
<dbReference type="InterPro" id="IPR006094">
    <property type="entry name" value="Oxid_FAD_bind_N"/>
</dbReference>
<feature type="domain" description="FAD-binding PCMH-type" evidence="17">
    <location>
        <begin position="18"/>
        <end position="184"/>
    </location>
</feature>
<keyword evidence="8 16" id="KW-0274">FAD</keyword>
<dbReference type="AlphaFoldDB" id="A0A1J4V8Z9"/>
<evidence type="ECO:0000256" key="11">
    <source>
        <dbReference type="ARBA" id="ARBA00022984"/>
    </source>
</evidence>
<feature type="active site" description="Proton donor" evidence="16">
    <location>
        <position position="242"/>
    </location>
</feature>
<feature type="active site" evidence="16">
    <location>
        <position position="162"/>
    </location>
</feature>
<dbReference type="InterPro" id="IPR036318">
    <property type="entry name" value="FAD-bd_PCMH-like_sf"/>
</dbReference>
<evidence type="ECO:0000256" key="5">
    <source>
        <dbReference type="ARBA" id="ARBA00022490"/>
    </source>
</evidence>
<comment type="function">
    <text evidence="2 16">Cell wall formation.</text>
</comment>
<evidence type="ECO:0000256" key="10">
    <source>
        <dbReference type="ARBA" id="ARBA00022960"/>
    </source>
</evidence>
<sequence>MALEILRNIHLAPLTTMRVGGDTQYFARVQSIEELKEALLFSQNQGIPFFILGGGSNVVVSDAGYAGLVIKNEIKGISCADDVVTAGAGEVWDEVVREASLRNLWGIENLSLVPGTVGGAAVQNIGAYGVEACDTILSVEVFDVDTMSVKNFLGEECLFGYRESIFKKNKNFIVTHVSFLLSQEKKVRIDYEDVKNFFEERAKNKMREDRLDDEPSLQEIREAIVAIRTAKMPVYPMGTAGSFFKNPVVSAERYEILKKTYPEIKAYIQADTTVKLAAAWLFDKVGGWRGIRRGDAGVHEKQALILVNYGSASAQEIFLLAEEMKRGIKAKTNVDIEEEVVVIK</sequence>
<keyword evidence="12 16" id="KW-0560">Oxidoreductase</keyword>
<dbReference type="STRING" id="1805281.AUJ77_00340"/>
<evidence type="ECO:0000256" key="12">
    <source>
        <dbReference type="ARBA" id="ARBA00023002"/>
    </source>
</evidence>
<evidence type="ECO:0000256" key="4">
    <source>
        <dbReference type="ARBA" id="ARBA00004752"/>
    </source>
</evidence>
<evidence type="ECO:0000313" key="18">
    <source>
        <dbReference type="EMBL" id="OIO31245.1"/>
    </source>
</evidence>
<comment type="subcellular location">
    <subcellularLocation>
        <location evidence="3 16">Cytoplasm</location>
    </subcellularLocation>
</comment>
<dbReference type="InterPro" id="IPR016169">
    <property type="entry name" value="FAD-bd_PCMH_sub2"/>
</dbReference>
<evidence type="ECO:0000256" key="16">
    <source>
        <dbReference type="HAMAP-Rule" id="MF_00037"/>
    </source>
</evidence>
<keyword evidence="11 16" id="KW-0573">Peptidoglycan synthesis</keyword>
<dbReference type="EMBL" id="MNVN01000003">
    <property type="protein sequence ID" value="OIO31245.1"/>
    <property type="molecule type" value="Genomic_DNA"/>
</dbReference>
<dbReference type="Gene3D" id="3.90.78.10">
    <property type="entry name" value="UDP-N-acetylenolpyruvoylglucosamine reductase, C-terminal domain"/>
    <property type="match status" value="1"/>
</dbReference>
<dbReference type="PANTHER" id="PTHR21071:SF4">
    <property type="entry name" value="UDP-N-ACETYLENOLPYRUVOYLGLUCOSAMINE REDUCTASE"/>
    <property type="match status" value="1"/>
</dbReference>
<comment type="pathway">
    <text evidence="4 16">Cell wall biogenesis; peptidoglycan biosynthesis.</text>
</comment>
<dbReference type="GO" id="GO:0008360">
    <property type="term" value="P:regulation of cell shape"/>
    <property type="evidence" value="ECO:0007669"/>
    <property type="project" value="UniProtKB-KW"/>
</dbReference>
<keyword evidence="5 16" id="KW-0963">Cytoplasm</keyword>
<gene>
    <name evidence="16" type="primary">murB</name>
    <name evidence="18" type="ORF">AUJ77_00340</name>
</gene>
<dbReference type="Pfam" id="PF02873">
    <property type="entry name" value="MurB_C"/>
    <property type="match status" value="1"/>
</dbReference>
<dbReference type="InterPro" id="IPR003170">
    <property type="entry name" value="MurB"/>
</dbReference>
<accession>A0A1J4V8Z9</accession>
<dbReference type="GO" id="GO:0008762">
    <property type="term" value="F:UDP-N-acetylmuramate dehydrogenase activity"/>
    <property type="evidence" value="ECO:0007669"/>
    <property type="project" value="UniProtKB-UniRule"/>
</dbReference>
<keyword evidence="14 16" id="KW-0961">Cell wall biogenesis/degradation</keyword>
<keyword evidence="13 16" id="KW-0131">Cell cycle</keyword>
<dbReference type="GO" id="GO:0005829">
    <property type="term" value="C:cytosol"/>
    <property type="evidence" value="ECO:0007669"/>
    <property type="project" value="TreeGrafter"/>
</dbReference>
<evidence type="ECO:0000256" key="13">
    <source>
        <dbReference type="ARBA" id="ARBA00023306"/>
    </source>
</evidence>
<dbReference type="InterPro" id="IPR016166">
    <property type="entry name" value="FAD-bd_PCMH"/>
</dbReference>
<dbReference type="NCBIfam" id="NF000755">
    <property type="entry name" value="PRK00046.1"/>
    <property type="match status" value="1"/>
</dbReference>
<dbReference type="Gene3D" id="3.30.43.10">
    <property type="entry name" value="Uridine Diphospho-n-acetylenolpyruvylglucosamine Reductase, domain 2"/>
    <property type="match status" value="1"/>
</dbReference>
<dbReference type="PROSITE" id="PS51387">
    <property type="entry name" value="FAD_PCMH"/>
    <property type="match status" value="1"/>
</dbReference>
<dbReference type="InterPro" id="IPR016167">
    <property type="entry name" value="FAD-bd_PCMH_sub1"/>
</dbReference>
<dbReference type="GO" id="GO:0071555">
    <property type="term" value="P:cell wall organization"/>
    <property type="evidence" value="ECO:0007669"/>
    <property type="project" value="UniProtKB-KW"/>
</dbReference>
<dbReference type="Pfam" id="PF01565">
    <property type="entry name" value="FAD_binding_4"/>
    <property type="match status" value="1"/>
</dbReference>
<comment type="cofactor">
    <cofactor evidence="1 16">
        <name>FAD</name>
        <dbReference type="ChEBI" id="CHEBI:57692"/>
    </cofactor>
</comment>
<comment type="similarity">
    <text evidence="16">Belongs to the MurB family.</text>
</comment>
<evidence type="ECO:0000259" key="17">
    <source>
        <dbReference type="PROSITE" id="PS51387"/>
    </source>
</evidence>
<evidence type="ECO:0000256" key="14">
    <source>
        <dbReference type="ARBA" id="ARBA00023316"/>
    </source>
</evidence>
<organism evidence="18 19">
    <name type="scientific">Candidatus Nomurabacteria bacterium CG1_02_43_90</name>
    <dbReference type="NCBI Taxonomy" id="1805281"/>
    <lineage>
        <taxon>Bacteria</taxon>
        <taxon>Candidatus Nomuraibacteriota</taxon>
    </lineage>
</organism>
<reference evidence="18 19" key="1">
    <citation type="journal article" date="2016" name="Environ. Microbiol.">
        <title>Genomic resolution of a cold subsurface aquifer community provides metabolic insights for novel microbes adapted to high CO concentrations.</title>
        <authorList>
            <person name="Probst A.J."/>
            <person name="Castelle C.J."/>
            <person name="Singh A."/>
            <person name="Brown C.T."/>
            <person name="Anantharaman K."/>
            <person name="Sharon I."/>
            <person name="Hug L.A."/>
            <person name="Burstein D."/>
            <person name="Emerson J.B."/>
            <person name="Thomas B.C."/>
            <person name="Banfield J.F."/>
        </authorList>
    </citation>
    <scope>NUCLEOTIDE SEQUENCE [LARGE SCALE GENOMIC DNA]</scope>
    <source>
        <strain evidence="18">CG1_02_43_90</strain>
    </source>
</reference>
<evidence type="ECO:0000256" key="8">
    <source>
        <dbReference type="ARBA" id="ARBA00022827"/>
    </source>
</evidence>
<keyword evidence="7 16" id="KW-0285">Flavoprotein</keyword>
<dbReference type="GO" id="GO:0009252">
    <property type="term" value="P:peptidoglycan biosynthetic process"/>
    <property type="evidence" value="ECO:0007669"/>
    <property type="project" value="UniProtKB-UniRule"/>
</dbReference>
<keyword evidence="10 16" id="KW-0133">Cell shape</keyword>
<keyword evidence="9 16" id="KW-0521">NADP</keyword>
<dbReference type="GO" id="GO:0051301">
    <property type="term" value="P:cell division"/>
    <property type="evidence" value="ECO:0007669"/>
    <property type="project" value="UniProtKB-KW"/>
</dbReference>
<dbReference type="GO" id="GO:0071949">
    <property type="term" value="F:FAD binding"/>
    <property type="evidence" value="ECO:0007669"/>
    <property type="project" value="InterPro"/>
</dbReference>
<comment type="catalytic activity">
    <reaction evidence="15 16">
        <text>UDP-N-acetyl-alpha-D-muramate + NADP(+) = UDP-N-acetyl-3-O-(1-carboxyvinyl)-alpha-D-glucosamine + NADPH + H(+)</text>
        <dbReference type="Rhea" id="RHEA:12248"/>
        <dbReference type="ChEBI" id="CHEBI:15378"/>
        <dbReference type="ChEBI" id="CHEBI:57783"/>
        <dbReference type="ChEBI" id="CHEBI:58349"/>
        <dbReference type="ChEBI" id="CHEBI:68483"/>
        <dbReference type="ChEBI" id="CHEBI:70757"/>
        <dbReference type="EC" id="1.3.1.98"/>
    </reaction>
</comment>
<evidence type="ECO:0000256" key="1">
    <source>
        <dbReference type="ARBA" id="ARBA00001974"/>
    </source>
</evidence>
<proteinExistence type="inferred from homology"/>
<evidence type="ECO:0000256" key="6">
    <source>
        <dbReference type="ARBA" id="ARBA00022618"/>
    </source>
</evidence>
<dbReference type="HAMAP" id="MF_00037">
    <property type="entry name" value="MurB"/>
    <property type="match status" value="1"/>
</dbReference>
<evidence type="ECO:0000256" key="2">
    <source>
        <dbReference type="ARBA" id="ARBA00003921"/>
    </source>
</evidence>
<feature type="active site" evidence="16">
    <location>
        <position position="339"/>
    </location>
</feature>
<dbReference type="InterPro" id="IPR036635">
    <property type="entry name" value="MurB_C_sf"/>
</dbReference>
<comment type="caution">
    <text evidence="18">The sequence shown here is derived from an EMBL/GenBank/DDBJ whole genome shotgun (WGS) entry which is preliminary data.</text>
</comment>
<dbReference type="SUPFAM" id="SSF56176">
    <property type="entry name" value="FAD-binding/transporter-associated domain-like"/>
    <property type="match status" value="1"/>
</dbReference>